<evidence type="ECO:0000313" key="4">
    <source>
        <dbReference type="EMBL" id="CUQ13833.1"/>
    </source>
</evidence>
<keyword evidence="5" id="KW-0808">Transferase</keyword>
<dbReference type="InterPro" id="IPR036890">
    <property type="entry name" value="HATPase_C_sf"/>
</dbReference>
<protein>
    <submittedName>
        <fullName evidence="5 7">Histidine kinase</fullName>
    </submittedName>
    <submittedName>
        <fullName evidence="3">Inner membrane protein ypdA</fullName>
    </submittedName>
</protein>
<keyword evidence="1" id="KW-0812">Transmembrane</keyword>
<dbReference type="EMBL" id="CZBM01000005">
    <property type="protein sequence ID" value="CUQ13833.1"/>
    <property type="molecule type" value="Genomic_DNA"/>
</dbReference>
<evidence type="ECO:0000313" key="10">
    <source>
        <dbReference type="Proteomes" id="UP000095591"/>
    </source>
</evidence>
<dbReference type="Proteomes" id="UP000095591">
    <property type="component" value="Unassembled WGS sequence"/>
</dbReference>
<dbReference type="EMBL" id="WKMW01000005">
    <property type="protein sequence ID" value="MRY84056.1"/>
    <property type="molecule type" value="Genomic_DNA"/>
</dbReference>
<sequence>MNDTPQSPPIKGLGKLIHIAGWGILFCSPFFFTGRESQVTFEGYFRSIIVPLSFMLVFYLNYGWLVRRYLFNRRTGRFLLINLLLIGGMMLFVHLCMRYFYPPEMHHPARPPRPLNETVGFFLVNAVIYSLVAGLSVAIKMTDGWYRVAAIQRELEKERAEAELQNLKSQLNPHFLFNTLNNIYSLIAFSPEKAQEAVHDLSRLLRYVLYESSQPFVSLEKDFDFLRNYVELMRIRLPKHVELKTNIVASSPGTLIAPLLFISLVENAFKHGVSNNKPSFIHLDIHQEGAEVVCTIVNSYFPKSPDQDKSGSGIGLVNLEKRLGLLYPGHFSFQCGREGDNYSSYLSITINETEI</sequence>
<feature type="transmembrane region" description="Helical" evidence="1">
    <location>
        <begin position="121"/>
        <end position="139"/>
    </location>
</feature>
<dbReference type="EMBL" id="VOHW01000003">
    <property type="protein sequence ID" value="TWV62831.1"/>
    <property type="molecule type" value="Genomic_DNA"/>
</dbReference>
<dbReference type="InterPro" id="IPR050640">
    <property type="entry name" value="Bact_2-comp_sensor_kinase"/>
</dbReference>
<dbReference type="EMBL" id="CYXP01000002">
    <property type="protein sequence ID" value="CUM98731.1"/>
    <property type="molecule type" value="Genomic_DNA"/>
</dbReference>
<dbReference type="Gene3D" id="3.30.565.10">
    <property type="entry name" value="Histidine kinase-like ATPase, C-terminal domain"/>
    <property type="match status" value="1"/>
</dbReference>
<keyword evidence="1" id="KW-0472">Membrane</keyword>
<evidence type="ECO:0000313" key="14">
    <source>
        <dbReference type="Proteomes" id="UP000501982"/>
    </source>
</evidence>
<dbReference type="PANTHER" id="PTHR34220">
    <property type="entry name" value="SENSOR HISTIDINE KINASE YPDA"/>
    <property type="match status" value="1"/>
</dbReference>
<evidence type="ECO:0000256" key="1">
    <source>
        <dbReference type="SAM" id="Phobius"/>
    </source>
</evidence>
<dbReference type="SUPFAM" id="SSF55874">
    <property type="entry name" value="ATPase domain of HSP90 chaperone/DNA topoisomerase II/histidine kinase"/>
    <property type="match status" value="1"/>
</dbReference>
<dbReference type="GO" id="GO:0000155">
    <property type="term" value="F:phosphorelay sensor kinase activity"/>
    <property type="evidence" value="ECO:0007669"/>
    <property type="project" value="InterPro"/>
</dbReference>
<dbReference type="PANTHER" id="PTHR34220:SF7">
    <property type="entry name" value="SENSOR HISTIDINE KINASE YPDA"/>
    <property type="match status" value="1"/>
</dbReference>
<dbReference type="Proteomes" id="UP000471216">
    <property type="component" value="Unassembled WGS sequence"/>
</dbReference>
<feature type="transmembrane region" description="Helical" evidence="1">
    <location>
        <begin position="44"/>
        <end position="66"/>
    </location>
</feature>
<evidence type="ECO:0000313" key="3">
    <source>
        <dbReference type="EMBL" id="CUM98731.1"/>
    </source>
</evidence>
<evidence type="ECO:0000313" key="12">
    <source>
        <dbReference type="Proteomes" id="UP000450599"/>
    </source>
</evidence>
<accession>A0A173T7W3</accession>
<dbReference type="Proteomes" id="UP000095332">
    <property type="component" value="Unassembled WGS sequence"/>
</dbReference>
<dbReference type="Proteomes" id="UP000501982">
    <property type="component" value="Chromosome"/>
</dbReference>
<reference evidence="9 10" key="1">
    <citation type="submission" date="2015-09" db="EMBL/GenBank/DDBJ databases">
        <authorList>
            <consortium name="Pathogen Informatics"/>
        </authorList>
    </citation>
    <scope>NUCLEOTIDE SEQUENCE [LARGE SCALE GENOMIC DNA]</scope>
    <source>
        <strain evidence="3 10">2789STDY5608872</strain>
        <strain evidence="4 9">2789STDY5834948</strain>
    </source>
</reference>
<reference evidence="8 11" key="3">
    <citation type="submission" date="2019-07" db="EMBL/GenBank/DDBJ databases">
        <title>Genome sequencing of Parabacteroides distasonis iSURF_7.</title>
        <authorList>
            <person name="Degefu H.N."/>
            <person name="Ruoff K.L."/>
            <person name="Price C.E."/>
            <person name="Valls R.A."/>
            <person name="O'Toole G.A."/>
        </authorList>
    </citation>
    <scope>NUCLEOTIDE SEQUENCE [LARGE SCALE GENOMIC DNA]</scope>
    <source>
        <strain evidence="8 11">CFPLTA003_1B</strain>
    </source>
</reference>
<dbReference type="EMBL" id="CP051672">
    <property type="protein sequence ID" value="QJE30067.1"/>
    <property type="molecule type" value="Genomic_DNA"/>
</dbReference>
<dbReference type="EMBL" id="WKMX01000003">
    <property type="protein sequence ID" value="MRZ05397.1"/>
    <property type="molecule type" value="Genomic_DNA"/>
</dbReference>
<evidence type="ECO:0000313" key="13">
    <source>
        <dbReference type="Proteomes" id="UP000471216"/>
    </source>
</evidence>
<dbReference type="RefSeq" id="WP_044545769.1">
    <property type="nucleotide sequence ID" value="NZ_CAJSZN010000028.1"/>
</dbReference>
<gene>
    <name evidence="3" type="primary">ypdA_1</name>
    <name evidence="4" type="synonym">ypdA_2</name>
    <name evidence="3" type="ORF">ERS852429_01448</name>
    <name evidence="4" type="ORF">ERS852560_01504</name>
    <name evidence="8" type="ORF">FSA05_07295</name>
    <name evidence="6" type="ORF">GKD54_04025</name>
    <name evidence="5" type="ORF">GKD58_07310</name>
    <name evidence="7" type="ORF">HHO38_18045</name>
</gene>
<dbReference type="Proteomes" id="UP000315827">
    <property type="component" value="Unassembled WGS sequence"/>
</dbReference>
<dbReference type="Proteomes" id="UP000450599">
    <property type="component" value="Unassembled WGS sequence"/>
</dbReference>
<feature type="domain" description="Signal transduction histidine kinase internal region" evidence="2">
    <location>
        <begin position="162"/>
        <end position="239"/>
    </location>
</feature>
<evidence type="ECO:0000313" key="5">
    <source>
        <dbReference type="EMBL" id="MRY84056.1"/>
    </source>
</evidence>
<reference evidence="12 13" key="2">
    <citation type="journal article" date="2019" name="Nat. Med.">
        <title>A library of human gut bacterial isolates paired with longitudinal multiomics data enables mechanistic microbiome research.</title>
        <authorList>
            <person name="Poyet M."/>
            <person name="Groussin M."/>
            <person name="Gibbons S.M."/>
            <person name="Avila-Pacheco J."/>
            <person name="Jiang X."/>
            <person name="Kearney S.M."/>
            <person name="Perrotta A.R."/>
            <person name="Berdy B."/>
            <person name="Zhao S."/>
            <person name="Lieberman T.D."/>
            <person name="Swanson P.K."/>
            <person name="Smith M."/>
            <person name="Roesemann S."/>
            <person name="Alexander J.E."/>
            <person name="Rich S.A."/>
            <person name="Livny J."/>
            <person name="Vlamakis H."/>
            <person name="Clish C."/>
            <person name="Bullock K."/>
            <person name="Deik A."/>
            <person name="Scott J."/>
            <person name="Pierce K.A."/>
            <person name="Xavier R.J."/>
            <person name="Alm E.J."/>
        </authorList>
    </citation>
    <scope>NUCLEOTIDE SEQUENCE [LARGE SCALE GENOMIC DNA]</scope>
    <source>
        <strain evidence="6 13">BIOML-A10</strain>
        <strain evidence="5 12">BIOML-A11</strain>
    </source>
</reference>
<dbReference type="Pfam" id="PF06580">
    <property type="entry name" value="His_kinase"/>
    <property type="match status" value="1"/>
</dbReference>
<organism evidence="3 10">
    <name type="scientific">Parabacteroides distasonis</name>
    <dbReference type="NCBI Taxonomy" id="823"/>
    <lineage>
        <taxon>Bacteria</taxon>
        <taxon>Pseudomonadati</taxon>
        <taxon>Bacteroidota</taxon>
        <taxon>Bacteroidia</taxon>
        <taxon>Bacteroidales</taxon>
        <taxon>Tannerellaceae</taxon>
        <taxon>Parabacteroides</taxon>
    </lineage>
</organism>
<evidence type="ECO:0000313" key="6">
    <source>
        <dbReference type="EMBL" id="MRZ05397.1"/>
    </source>
</evidence>
<evidence type="ECO:0000259" key="2">
    <source>
        <dbReference type="Pfam" id="PF06580"/>
    </source>
</evidence>
<evidence type="ECO:0000313" key="11">
    <source>
        <dbReference type="Proteomes" id="UP000315827"/>
    </source>
</evidence>
<feature type="transmembrane region" description="Helical" evidence="1">
    <location>
        <begin position="78"/>
        <end position="101"/>
    </location>
</feature>
<proteinExistence type="predicted"/>
<dbReference type="AlphaFoldDB" id="A0A173T7W3"/>
<evidence type="ECO:0000313" key="8">
    <source>
        <dbReference type="EMBL" id="TWV62831.1"/>
    </source>
</evidence>
<dbReference type="GO" id="GO:0016020">
    <property type="term" value="C:membrane"/>
    <property type="evidence" value="ECO:0007669"/>
    <property type="project" value="InterPro"/>
</dbReference>
<feature type="transmembrane region" description="Helical" evidence="1">
    <location>
        <begin position="12"/>
        <end position="32"/>
    </location>
</feature>
<dbReference type="InterPro" id="IPR010559">
    <property type="entry name" value="Sig_transdc_His_kin_internal"/>
</dbReference>
<keyword evidence="5" id="KW-0418">Kinase</keyword>
<name>A0A173T7W3_PARDI</name>
<reference evidence="7 14" key="4">
    <citation type="submission" date="2020-04" db="EMBL/GenBank/DDBJ databases">
        <title>Complete Genomes and Methylome analysis of CBBP consortium that reverse antibiotic-induced susceptibility to vancomycin-resistant Enterococcus faecium infection.</title>
        <authorList>
            <person name="Fomenkov A."/>
            <person name="Zhang Z."/>
            <person name="Pamer E."/>
            <person name="Roberts R.J."/>
        </authorList>
    </citation>
    <scope>NUCLEOTIDE SEQUENCE [LARGE SCALE GENOMIC DNA]</scope>
    <source>
        <strain evidence="14">CBBP</strain>
        <strain evidence="7">CBBP-1</strain>
    </source>
</reference>
<evidence type="ECO:0000313" key="7">
    <source>
        <dbReference type="EMBL" id="QJE30067.1"/>
    </source>
</evidence>
<keyword evidence="1" id="KW-1133">Transmembrane helix</keyword>
<evidence type="ECO:0000313" key="9">
    <source>
        <dbReference type="Proteomes" id="UP000095332"/>
    </source>
</evidence>